<proteinExistence type="predicted"/>
<dbReference type="AlphaFoldDB" id="A0A1Y3ALY5"/>
<name>A0A1Y3ALY5_EURMA</name>
<accession>A0A1Y3ALY5</accession>
<protein>
    <submittedName>
        <fullName evidence="1">Uncharacterized protein</fullName>
    </submittedName>
</protein>
<sequence>MRSFPEAYAIILKLHGNPMTVKKDVIKDLGKLPEVKDPEQVQCMIKNLGIIRNRYMQLKEDPIHKDFLEHEFYDYIWKKFPRHLSEMSFNMTGRPERIHYFMRDAEEYVQCWMHQCSQEEADK</sequence>
<feature type="non-terminal residue" evidence="1">
    <location>
        <position position="123"/>
    </location>
</feature>
<keyword evidence="2" id="KW-1185">Reference proteome</keyword>
<organism evidence="1 2">
    <name type="scientific">Euroglyphus maynei</name>
    <name type="common">Mayne's house dust mite</name>
    <dbReference type="NCBI Taxonomy" id="6958"/>
    <lineage>
        <taxon>Eukaryota</taxon>
        <taxon>Metazoa</taxon>
        <taxon>Ecdysozoa</taxon>
        <taxon>Arthropoda</taxon>
        <taxon>Chelicerata</taxon>
        <taxon>Arachnida</taxon>
        <taxon>Acari</taxon>
        <taxon>Acariformes</taxon>
        <taxon>Sarcoptiformes</taxon>
        <taxon>Astigmata</taxon>
        <taxon>Psoroptidia</taxon>
        <taxon>Analgoidea</taxon>
        <taxon>Pyroglyphidae</taxon>
        <taxon>Pyroglyphinae</taxon>
        <taxon>Euroglyphus</taxon>
    </lineage>
</organism>
<dbReference type="Proteomes" id="UP000194236">
    <property type="component" value="Unassembled WGS sequence"/>
</dbReference>
<dbReference type="EMBL" id="MUJZ01070432">
    <property type="protein sequence ID" value="OTF69450.1"/>
    <property type="molecule type" value="Genomic_DNA"/>
</dbReference>
<comment type="caution">
    <text evidence="1">The sequence shown here is derived from an EMBL/GenBank/DDBJ whole genome shotgun (WGS) entry which is preliminary data.</text>
</comment>
<reference evidence="1 2" key="1">
    <citation type="submission" date="2017-03" db="EMBL/GenBank/DDBJ databases">
        <title>Genome Survey of Euroglyphus maynei.</title>
        <authorList>
            <person name="Arlian L.G."/>
            <person name="Morgan M.S."/>
            <person name="Rider S.D."/>
        </authorList>
    </citation>
    <scope>NUCLEOTIDE SEQUENCE [LARGE SCALE GENOMIC DNA]</scope>
    <source>
        <strain evidence="1">Arlian Lab</strain>
        <tissue evidence="1">Whole body</tissue>
    </source>
</reference>
<gene>
    <name evidence="1" type="ORF">BLA29_009899</name>
</gene>
<evidence type="ECO:0000313" key="1">
    <source>
        <dbReference type="EMBL" id="OTF69450.1"/>
    </source>
</evidence>
<dbReference type="OrthoDB" id="6514906at2759"/>
<evidence type="ECO:0000313" key="2">
    <source>
        <dbReference type="Proteomes" id="UP000194236"/>
    </source>
</evidence>